<protein>
    <submittedName>
        <fullName evidence="2">Aminoglycoside phosphotransferase family protein</fullName>
    </submittedName>
</protein>
<reference evidence="2 3" key="1">
    <citation type="submission" date="2024-06" db="EMBL/GenBank/DDBJ databases">
        <authorList>
            <person name="Woo H."/>
        </authorList>
    </citation>
    <scope>NUCLEOTIDE SEQUENCE [LARGE SCALE GENOMIC DNA]</scope>
    <source>
        <strain evidence="2 3">Si-c</strain>
    </source>
</reference>
<dbReference type="RefSeq" id="WP_367855311.1">
    <property type="nucleotide sequence ID" value="NZ_JBFOHK010000004.1"/>
</dbReference>
<dbReference type="SUPFAM" id="SSF56112">
    <property type="entry name" value="Protein kinase-like (PK-like)"/>
    <property type="match status" value="1"/>
</dbReference>
<keyword evidence="3" id="KW-1185">Reference proteome</keyword>
<gene>
    <name evidence="2" type="ORF">ABQJ54_16015</name>
</gene>
<dbReference type="Gene3D" id="3.90.1200.10">
    <property type="match status" value="1"/>
</dbReference>
<dbReference type="Pfam" id="PF01636">
    <property type="entry name" value="APH"/>
    <property type="match status" value="1"/>
</dbReference>
<evidence type="ECO:0000313" key="3">
    <source>
        <dbReference type="Proteomes" id="UP001556220"/>
    </source>
</evidence>
<dbReference type="InterPro" id="IPR011009">
    <property type="entry name" value="Kinase-like_dom_sf"/>
</dbReference>
<dbReference type="InterPro" id="IPR002575">
    <property type="entry name" value="Aminoglycoside_PTrfase"/>
</dbReference>
<evidence type="ECO:0000259" key="1">
    <source>
        <dbReference type="Pfam" id="PF01636"/>
    </source>
</evidence>
<dbReference type="EMBL" id="JBFOHK010000004">
    <property type="protein sequence ID" value="MEW9573262.1"/>
    <property type="molecule type" value="Genomic_DNA"/>
</dbReference>
<name>A0ABV3QHV4_9GAMM</name>
<dbReference type="Gene3D" id="3.30.200.20">
    <property type="entry name" value="Phosphorylase Kinase, domain 1"/>
    <property type="match status" value="1"/>
</dbReference>
<proteinExistence type="predicted"/>
<organism evidence="2 3">
    <name type="scientific">Rhodanobacter lycopersici</name>
    <dbReference type="NCBI Taxonomy" id="3162487"/>
    <lineage>
        <taxon>Bacteria</taxon>
        <taxon>Pseudomonadati</taxon>
        <taxon>Pseudomonadota</taxon>
        <taxon>Gammaproteobacteria</taxon>
        <taxon>Lysobacterales</taxon>
        <taxon>Rhodanobacteraceae</taxon>
        <taxon>Rhodanobacter</taxon>
    </lineage>
</organism>
<comment type="caution">
    <text evidence="2">The sequence shown here is derived from an EMBL/GenBank/DDBJ whole genome shotgun (WGS) entry which is preliminary data.</text>
</comment>
<sequence>MTATDLRAAARLAWARTTLDDDALTLASASSDASFRSYWRTTHAGRSWIVMDSPPEREDPRPWLAIGARLAAAGLHVPKVVAQDLQQGFLLIEDLGARLYLTELDDANADRLYGDAMDALLAMQTRVASDDLPPFDHTALVNGLEVMPTWFLERHLGHTPDCDEWDVLEAAFDVIVRNALMQPRVFVHRDYHSRNLLVVDGSNSGIIAPGLLSPGILDFQGALHGPLAYDLASLLRDAYIAWPRERVEGWVESYRQRLLGAGVIDGKVDTAHFRRWFDLTGLHRHVRVLGQFYRLWYRDGKPGYLKDVPQVYRYVIEVARGYPELADFAELLERHAAGHDLTQATAA</sequence>
<evidence type="ECO:0000313" key="2">
    <source>
        <dbReference type="EMBL" id="MEW9573262.1"/>
    </source>
</evidence>
<feature type="domain" description="Aminoglycoside phosphotransferase" evidence="1">
    <location>
        <begin position="28"/>
        <end position="258"/>
    </location>
</feature>
<dbReference type="Proteomes" id="UP001556220">
    <property type="component" value="Unassembled WGS sequence"/>
</dbReference>
<accession>A0ABV3QHV4</accession>